<keyword evidence="9" id="KW-1185">Reference proteome</keyword>
<dbReference type="EMBL" id="CP007797">
    <property type="protein sequence ID" value="AIB16082.1"/>
    <property type="molecule type" value="Genomic_DNA"/>
</dbReference>
<evidence type="ECO:0000313" key="7">
    <source>
        <dbReference type="Proteomes" id="UP000027186"/>
    </source>
</evidence>
<dbReference type="PANTHER" id="PTHR13696:SF52">
    <property type="entry name" value="PARA FAMILY PROTEIN CT_582"/>
    <property type="match status" value="1"/>
</dbReference>
<dbReference type="Proteomes" id="UP001628281">
    <property type="component" value="Unassembled WGS sequence"/>
</dbReference>
<geneLocation type="plasmid" evidence="6">
    <name>p12unnamed</name>
</geneLocation>
<organism evidence="4 7">
    <name type="scientific">Azospirillum argentinense</name>
    <dbReference type="NCBI Taxonomy" id="2970906"/>
    <lineage>
        <taxon>Bacteria</taxon>
        <taxon>Pseudomonadati</taxon>
        <taxon>Pseudomonadota</taxon>
        <taxon>Alphaproteobacteria</taxon>
        <taxon>Rhodospirillales</taxon>
        <taxon>Azospirillaceae</taxon>
        <taxon>Azospirillum</taxon>
    </lineage>
</organism>
<geneLocation type="plasmid" evidence="4 7">
    <name>AbAZ39_p4</name>
</geneLocation>
<evidence type="ECO:0000256" key="1">
    <source>
        <dbReference type="ARBA" id="ARBA00057242"/>
    </source>
</evidence>
<dbReference type="SUPFAM" id="SSF52540">
    <property type="entry name" value="P-loop containing nucleoside triphosphate hydrolases"/>
    <property type="match status" value="1"/>
</dbReference>
<evidence type="ECO:0000313" key="9">
    <source>
        <dbReference type="Proteomes" id="UP001628281"/>
    </source>
</evidence>
<reference evidence="5 9" key="3">
    <citation type="submission" date="2024-11" db="EMBL/GenBank/DDBJ databases">
        <title>Draft genome sequences of two bacteria associated to sugarcane roots in Colombia.</title>
        <authorList>
            <person name="Pardo-Diaz S."/>
            <person name="Masmela-Mendoza J."/>
            <person name="Delgadillo-Duran P."/>
            <person name="Bautista E.J."/>
            <person name="Rojas-Tapias D.F."/>
        </authorList>
    </citation>
    <scope>NUCLEOTIDE SEQUENCE [LARGE SCALE GENOMIC DNA]</scope>
    <source>
        <strain evidence="5 9">Ap18</strain>
    </source>
</reference>
<dbReference type="RefSeq" id="WP_040137864.1">
    <property type="nucleotide sequence ID" value="NZ_CP007797.1"/>
</dbReference>
<sequence>MTGDDLKLLRERRGLTQTQMAAFVNELTGRRYDKQRLSKWETGREPLPRDVLGRLLLLSLEQPATEAPRAGTTIAIGLQKGGTAKTATSINVAFMLARSGNRVLLVDADPQGNATVHVGVPQTDVVALTEQGRVLYHALMGKAKLAEVIRPTSVEGLDVVPSSIALASADTELPGNLTNAQTAMAEMLDAVRGDYDFILIDCAPNLGAVTINALTAADYVLIPCQAEPHAILGVNAFLDTVTKIQRRLNPNLRVLGVLPTMLNPRQTQDRSSLDDIGRLWGEDYRVFPPVPRATIYAQAAGANVITLDADIGAPGVESYAAIAGALLKATGRIRESSDAA</sequence>
<dbReference type="Pfam" id="PF13560">
    <property type="entry name" value="HTH_31"/>
    <property type="match status" value="1"/>
</dbReference>
<evidence type="ECO:0000313" key="8">
    <source>
        <dbReference type="Proteomes" id="UP000236268"/>
    </source>
</evidence>
<accession>A0A2K1FXA1</accession>
<comment type="function">
    <text evidence="1">Involved in chromosome partition. Localize to both poles of the predivisional cell following completion of DNA replication.</text>
</comment>
<dbReference type="Pfam" id="PF13614">
    <property type="entry name" value="AAA_31"/>
    <property type="match status" value="1"/>
</dbReference>
<dbReference type="CDD" id="cd02042">
    <property type="entry name" value="ParAB_family"/>
    <property type="match status" value="1"/>
</dbReference>
<name>A0A060DTG1_9PROT</name>
<dbReference type="FunFam" id="3.40.50.300:FF:000285">
    <property type="entry name" value="Sporulation initiation inhibitor Soj"/>
    <property type="match status" value="1"/>
</dbReference>
<dbReference type="PROSITE" id="PS50943">
    <property type="entry name" value="HTH_CROC1"/>
    <property type="match status" value="1"/>
</dbReference>
<dbReference type="EMBL" id="POWG01000022">
    <property type="protein sequence ID" value="PNQ97172.1"/>
    <property type="molecule type" value="Genomic_DNA"/>
</dbReference>
<protein>
    <recommendedName>
        <fullName evidence="2">Chromosome partitioning protein ParA</fullName>
    </recommendedName>
</protein>
<dbReference type="KEGG" id="abq:ABAZ39_29955"/>
<dbReference type="Gene3D" id="3.40.50.300">
    <property type="entry name" value="P-loop containing nucleotide triphosphate hydrolases"/>
    <property type="match status" value="1"/>
</dbReference>
<dbReference type="CDD" id="cd00093">
    <property type="entry name" value="HTH_XRE"/>
    <property type="match status" value="1"/>
</dbReference>
<dbReference type="InterPro" id="IPR010982">
    <property type="entry name" value="Lambda_DNA-bd_dom_sf"/>
</dbReference>
<reference evidence="4 7" key="1">
    <citation type="journal article" date="2014" name="Genome Announc.">
        <title>Complete Genome Sequence of the Model Rhizosphere Strain Azospirillum brasilense Az39, Successfully Applied in Agriculture.</title>
        <authorList>
            <person name="Rivera D."/>
            <person name="Revale S."/>
            <person name="Molina R."/>
            <person name="Gualpa J."/>
            <person name="Puente M."/>
            <person name="Maroniche G."/>
            <person name="Paris G."/>
            <person name="Baker D."/>
            <person name="Clavijo B."/>
            <person name="McLay K."/>
            <person name="Spaepen S."/>
            <person name="Perticari A."/>
            <person name="Vazquez M."/>
            <person name="Wisniewski-Dye F."/>
            <person name="Watkins C."/>
            <person name="Martinez-Abarca F."/>
            <person name="Vanderleyden J."/>
            <person name="Cassan F."/>
        </authorList>
    </citation>
    <scope>NUCLEOTIDE SEQUENCE [LARGE SCALE GENOMIC DNA]</scope>
    <source>
        <strain evidence="4 7">Az39</strain>
        <plasmid evidence="4">AbAZ39_p4</plasmid>
    </source>
</reference>
<dbReference type="AlphaFoldDB" id="A0A060DTG1"/>
<dbReference type="Proteomes" id="UP000236268">
    <property type="component" value="Unassembled WGS sequence"/>
</dbReference>
<gene>
    <name evidence="4" type="ORF">ABAZ39_29955</name>
    <name evidence="5" type="ORF">ACJ41P_23120</name>
    <name evidence="6" type="ORF">C1S70_19930</name>
</gene>
<dbReference type="InterPro" id="IPR001387">
    <property type="entry name" value="Cro/C1-type_HTH"/>
</dbReference>
<accession>A0A060DTG1</accession>
<dbReference type="SUPFAM" id="SSF47413">
    <property type="entry name" value="lambda repressor-like DNA-binding domains"/>
    <property type="match status" value="1"/>
</dbReference>
<evidence type="ECO:0000313" key="4">
    <source>
        <dbReference type="EMBL" id="AIB16082.1"/>
    </source>
</evidence>
<evidence type="ECO:0000256" key="2">
    <source>
        <dbReference type="ARBA" id="ARBA00074747"/>
    </source>
</evidence>
<dbReference type="InterPro" id="IPR050678">
    <property type="entry name" value="DNA_Partitioning_ATPase"/>
</dbReference>
<evidence type="ECO:0000259" key="3">
    <source>
        <dbReference type="PROSITE" id="PS50943"/>
    </source>
</evidence>
<dbReference type="EMBL" id="JBJLSN010000041">
    <property type="protein sequence ID" value="MFL7904043.1"/>
    <property type="molecule type" value="Genomic_DNA"/>
</dbReference>
<dbReference type="GO" id="GO:0003677">
    <property type="term" value="F:DNA binding"/>
    <property type="evidence" value="ECO:0007669"/>
    <property type="project" value="InterPro"/>
</dbReference>
<proteinExistence type="predicted"/>
<evidence type="ECO:0000313" key="5">
    <source>
        <dbReference type="EMBL" id="MFL7904043.1"/>
    </source>
</evidence>
<dbReference type="PANTHER" id="PTHR13696">
    <property type="entry name" value="P-LOOP CONTAINING NUCLEOSIDE TRIPHOSPHATE HYDROLASE"/>
    <property type="match status" value="1"/>
</dbReference>
<dbReference type="InterPro" id="IPR027417">
    <property type="entry name" value="P-loop_NTPase"/>
</dbReference>
<evidence type="ECO:0000313" key="6">
    <source>
        <dbReference type="EMBL" id="PNQ97172.1"/>
    </source>
</evidence>
<keyword evidence="4" id="KW-0614">Plasmid</keyword>
<feature type="domain" description="HTH cro/C1-type" evidence="3">
    <location>
        <begin position="6"/>
        <end position="44"/>
    </location>
</feature>
<dbReference type="Proteomes" id="UP000027186">
    <property type="component" value="Plasmid AbAZ39_p4"/>
</dbReference>
<dbReference type="InterPro" id="IPR025669">
    <property type="entry name" value="AAA_dom"/>
</dbReference>
<dbReference type="OrthoDB" id="9815116at2"/>
<dbReference type="Gene3D" id="1.10.260.40">
    <property type="entry name" value="lambda repressor-like DNA-binding domains"/>
    <property type="match status" value="1"/>
</dbReference>
<reference evidence="6 8" key="2">
    <citation type="submission" date="2018-01" db="EMBL/GenBank/DDBJ databases">
        <title>Whole genome sequence of Azospirillum brasilense REC3 isolated from strawberry roots.</title>
        <authorList>
            <person name="Fontana C.A."/>
            <person name="Salazar S.M."/>
            <person name="Bassi D."/>
            <person name="Puglisi E."/>
            <person name="Lovaisa N.C."/>
            <person name="Toffoli L.M."/>
            <person name="Pedraza R."/>
            <person name="Cocconcelli P.S."/>
        </authorList>
    </citation>
    <scope>NUCLEOTIDE SEQUENCE [LARGE SCALE GENOMIC DNA]</scope>
    <source>
        <strain evidence="6 8">REC3</strain>
        <plasmid evidence="6">p12unnamed</plasmid>
    </source>
</reference>